<dbReference type="Pfam" id="PF10145">
    <property type="entry name" value="PhageMin_Tail"/>
    <property type="match status" value="1"/>
</dbReference>
<feature type="domain" description="Phage tail tape measure protein" evidence="4">
    <location>
        <begin position="193"/>
        <end position="391"/>
    </location>
</feature>
<dbReference type="Proteomes" id="UP001652461">
    <property type="component" value="Unassembled WGS sequence"/>
</dbReference>
<dbReference type="InterPro" id="IPR010090">
    <property type="entry name" value="Phage_tape_meas"/>
</dbReference>
<evidence type="ECO:0000259" key="4">
    <source>
        <dbReference type="Pfam" id="PF10145"/>
    </source>
</evidence>
<reference evidence="5 6" key="1">
    <citation type="journal article" date="2021" name="ISME Commun">
        <title>Automated analysis of genomic sequences facilitates high-throughput and comprehensive description of bacteria.</title>
        <authorList>
            <person name="Hitch T.C.A."/>
        </authorList>
    </citation>
    <scope>NUCLEOTIDE SEQUENCE [LARGE SCALE GENOMIC DNA]</scope>
    <source>
        <strain evidence="5 6">Sanger_04</strain>
    </source>
</reference>
<dbReference type="PANTHER" id="PTHR37813">
    <property type="entry name" value="FELS-2 PROPHAGE PROTEIN"/>
    <property type="match status" value="1"/>
</dbReference>
<gene>
    <name evidence="5" type="ORF">OCV63_10265</name>
</gene>
<feature type="transmembrane region" description="Helical" evidence="3">
    <location>
        <begin position="485"/>
        <end position="507"/>
    </location>
</feature>
<keyword evidence="6" id="KW-1185">Reference proteome</keyword>
<comment type="caution">
    <text evidence="5">The sequence shown here is derived from an EMBL/GenBank/DDBJ whole genome shotgun (WGS) entry which is preliminary data.</text>
</comment>
<evidence type="ECO:0000313" key="5">
    <source>
        <dbReference type="EMBL" id="MCU6697280.1"/>
    </source>
</evidence>
<dbReference type="RefSeq" id="WP_158363733.1">
    <property type="nucleotide sequence ID" value="NZ_JAOQKC010000012.1"/>
</dbReference>
<proteinExistence type="predicted"/>
<keyword evidence="3" id="KW-0812">Transmembrane</keyword>
<evidence type="ECO:0000313" key="6">
    <source>
        <dbReference type="Proteomes" id="UP001652461"/>
    </source>
</evidence>
<accession>A0ABT2RY88</accession>
<feature type="coiled-coil region" evidence="2">
    <location>
        <begin position="24"/>
        <end position="124"/>
    </location>
</feature>
<name>A0ABT2RY88_9FIRM</name>
<dbReference type="EMBL" id="JAOQKC010000012">
    <property type="protein sequence ID" value="MCU6697280.1"/>
    <property type="molecule type" value="Genomic_DNA"/>
</dbReference>
<keyword evidence="3" id="KW-1133">Transmembrane helix</keyword>
<protein>
    <submittedName>
        <fullName evidence="5">Phage tail tape measure protein</fullName>
    </submittedName>
</protein>
<keyword evidence="1" id="KW-1188">Viral release from host cell</keyword>
<evidence type="ECO:0000256" key="3">
    <source>
        <dbReference type="SAM" id="Phobius"/>
    </source>
</evidence>
<keyword evidence="3" id="KW-0472">Membrane</keyword>
<evidence type="ECO:0000256" key="2">
    <source>
        <dbReference type="SAM" id="Coils"/>
    </source>
</evidence>
<keyword evidence="2" id="KW-0175">Coiled coil</keyword>
<sequence length="772" mass="81134">MAAGRIKGITVEIGGDTTGLSKALQSVNKQIRDTKGDLRDVERLLKLDPGNTELLAQKQRLLGNEIASTNDKLQTLRTAAEQANEALAKGDISQEQYDGLQREIAETEQQLKELEKTAKEFGNVLSQQFKVAGEKMKEVGDKVSDVGTKMLPATAAIAGIGTAAVKTTADFDSAMSKVRALSGAGEEDFQKLRDTALEMGEKTAFSASEAADALGYMALAGWDAEKSTKALPGVLNLAAASGMDLAKASDMVTDYLSAFGMEADKAAYLSDILAYAQANSNTSAEQLGDAYKNCAANLHAAGQDVETVTSLLEAMANQGTKGGEAGTALAAIMRDITQKMDKGAIKIGKTTVAVQDASGNFRDLTDILKDVERATDGLGSAEKAAALSATFTSDSTKGLNQIFTEGVDTIAGYEEALRGSLGTASEQADVMLDNLNGQLTLLKSAVEGAAISIGETLTPMISKLVKWIQNMVDWFNGLDDSQKNMIVTIGLVVAAIGPLLIIIGKVISLCGTVSTAMSFLAANPIVLLIAGIALLVAALVGLVGKVAQSGDEMQNRLQQFDDFLQGIFARDWTQVFGPVLGTALNAFLANVSNVWNAAKQILDGIINFIRGVFTGDWERAWTGLRQIVSGVFGGLGAIVKVPLNGVIAMLNGMLEGVNWVIRKINGISFKNPFTGKRYDFNLPTIGNVPYLAKGGVLSQGSAVVGEAGPELLTMTGSSAVVQPLTKATTNNSYMGGLTVNVYGAPGQSEEELAELVAEKIQDDVDKKGAVFA</sequence>
<organism evidence="5 6">
    <name type="scientific">Laedolimicola ammoniilytica</name>
    <dbReference type="NCBI Taxonomy" id="2981771"/>
    <lineage>
        <taxon>Bacteria</taxon>
        <taxon>Bacillati</taxon>
        <taxon>Bacillota</taxon>
        <taxon>Clostridia</taxon>
        <taxon>Lachnospirales</taxon>
        <taxon>Lachnospiraceae</taxon>
        <taxon>Laedolimicola</taxon>
    </lineage>
</organism>
<dbReference type="NCBIfam" id="TIGR01760">
    <property type="entry name" value="tape_meas_TP901"/>
    <property type="match status" value="1"/>
</dbReference>
<evidence type="ECO:0000256" key="1">
    <source>
        <dbReference type="ARBA" id="ARBA00022612"/>
    </source>
</evidence>
<feature type="transmembrane region" description="Helical" evidence="3">
    <location>
        <begin position="519"/>
        <end position="544"/>
    </location>
</feature>
<dbReference type="PANTHER" id="PTHR37813:SF1">
    <property type="entry name" value="FELS-2 PROPHAGE PROTEIN"/>
    <property type="match status" value="1"/>
</dbReference>